<dbReference type="FunFam" id="3.50.80.10:FF:000001">
    <property type="entry name" value="D-aminoacyl-tRNA deacylase"/>
    <property type="match status" value="1"/>
</dbReference>
<keyword evidence="6" id="KW-0963">Cytoplasm</keyword>
<evidence type="ECO:0000313" key="7">
    <source>
        <dbReference type="EMBL" id="ORY86418.1"/>
    </source>
</evidence>
<name>A0A1Y2FR13_PROLT</name>
<keyword evidence="6" id="KW-0378">Hydrolase</keyword>
<comment type="similarity">
    <text evidence="1 6">Belongs to the DTD family.</text>
</comment>
<dbReference type="GO" id="GO:0051500">
    <property type="term" value="F:D-tyrosyl-tRNA(Tyr) deacylase activity"/>
    <property type="evidence" value="ECO:0007669"/>
    <property type="project" value="TreeGrafter"/>
</dbReference>
<dbReference type="RefSeq" id="XP_040727600.1">
    <property type="nucleotide sequence ID" value="XM_040867520.1"/>
</dbReference>
<dbReference type="OMA" id="VFGADMK"/>
<evidence type="ECO:0000256" key="4">
    <source>
        <dbReference type="ARBA" id="ARBA00047676"/>
    </source>
</evidence>
<accession>A0A1Y2FR13</accession>
<keyword evidence="8" id="KW-1185">Reference proteome</keyword>
<dbReference type="PANTHER" id="PTHR10472">
    <property type="entry name" value="D-TYROSYL-TRNA TYR DEACYLASE"/>
    <property type="match status" value="1"/>
</dbReference>
<dbReference type="STRING" id="56484.A0A1Y2FR13"/>
<dbReference type="AlphaFoldDB" id="A0A1Y2FR13"/>
<keyword evidence="6" id="KW-0694">RNA-binding</keyword>
<evidence type="ECO:0000256" key="2">
    <source>
        <dbReference type="ARBA" id="ARBA00013056"/>
    </source>
</evidence>
<proteinExistence type="inferred from homology"/>
<evidence type="ECO:0000256" key="5">
    <source>
        <dbReference type="ARBA" id="ARBA00048018"/>
    </source>
</evidence>
<dbReference type="PANTHER" id="PTHR10472:SF5">
    <property type="entry name" value="D-AMINOACYL-TRNA DEACYLASE 1"/>
    <property type="match status" value="1"/>
</dbReference>
<reference evidence="7 8" key="1">
    <citation type="submission" date="2016-07" db="EMBL/GenBank/DDBJ databases">
        <title>Pervasive Adenine N6-methylation of Active Genes in Fungi.</title>
        <authorList>
            <consortium name="DOE Joint Genome Institute"/>
            <person name="Mondo S.J."/>
            <person name="Dannebaum R.O."/>
            <person name="Kuo R.C."/>
            <person name="Labutti K."/>
            <person name="Haridas S."/>
            <person name="Kuo A."/>
            <person name="Salamov A."/>
            <person name="Ahrendt S.R."/>
            <person name="Lipzen A."/>
            <person name="Sullivan W."/>
            <person name="Andreopoulos W.B."/>
            <person name="Clum A."/>
            <person name="Lindquist E."/>
            <person name="Daum C."/>
            <person name="Ramamoorthy G.K."/>
            <person name="Gryganskyi A."/>
            <person name="Culley D."/>
            <person name="Magnuson J.K."/>
            <person name="James T.Y."/>
            <person name="O'Malley M.A."/>
            <person name="Stajich J.E."/>
            <person name="Spatafora J.W."/>
            <person name="Visel A."/>
            <person name="Grigoriev I.V."/>
        </authorList>
    </citation>
    <scope>NUCLEOTIDE SEQUENCE [LARGE SCALE GENOMIC DNA]</scope>
    <source>
        <strain evidence="7 8">12-1054</strain>
    </source>
</reference>
<evidence type="ECO:0000313" key="8">
    <source>
        <dbReference type="Proteomes" id="UP000193685"/>
    </source>
</evidence>
<keyword evidence="6" id="KW-0820">tRNA-binding</keyword>
<comment type="catalytic activity">
    <reaction evidence="5">
        <text>a D-aminoacyl-tRNA + H2O = a tRNA + a D-alpha-amino acid + H(+)</text>
        <dbReference type="Rhea" id="RHEA:13953"/>
        <dbReference type="Rhea" id="RHEA-COMP:10123"/>
        <dbReference type="Rhea" id="RHEA-COMP:10124"/>
        <dbReference type="ChEBI" id="CHEBI:15377"/>
        <dbReference type="ChEBI" id="CHEBI:15378"/>
        <dbReference type="ChEBI" id="CHEBI:59871"/>
        <dbReference type="ChEBI" id="CHEBI:78442"/>
        <dbReference type="ChEBI" id="CHEBI:79333"/>
        <dbReference type="EC" id="3.1.1.96"/>
    </reaction>
</comment>
<evidence type="ECO:0000256" key="3">
    <source>
        <dbReference type="ARBA" id="ARBA00020007"/>
    </source>
</evidence>
<dbReference type="GO" id="GO:0000049">
    <property type="term" value="F:tRNA binding"/>
    <property type="evidence" value="ECO:0007669"/>
    <property type="project" value="UniProtKB-KW"/>
</dbReference>
<dbReference type="Proteomes" id="UP000193685">
    <property type="component" value="Unassembled WGS sequence"/>
</dbReference>
<dbReference type="Pfam" id="PF02580">
    <property type="entry name" value="Tyr_Deacylase"/>
    <property type="match status" value="1"/>
</dbReference>
<dbReference type="InterPro" id="IPR023509">
    <property type="entry name" value="DTD-like_sf"/>
</dbReference>
<dbReference type="NCBIfam" id="TIGR00256">
    <property type="entry name" value="D-aminoacyl-tRNA deacylase"/>
    <property type="match status" value="1"/>
</dbReference>
<dbReference type="InterPro" id="IPR003732">
    <property type="entry name" value="Daa-tRNA_deacyls_DTD"/>
</dbReference>
<organism evidence="7 8">
    <name type="scientific">Protomyces lactucae-debilis</name>
    <dbReference type="NCBI Taxonomy" id="2754530"/>
    <lineage>
        <taxon>Eukaryota</taxon>
        <taxon>Fungi</taxon>
        <taxon>Dikarya</taxon>
        <taxon>Ascomycota</taxon>
        <taxon>Taphrinomycotina</taxon>
        <taxon>Taphrinomycetes</taxon>
        <taxon>Taphrinales</taxon>
        <taxon>Protomycetaceae</taxon>
        <taxon>Protomyces</taxon>
    </lineage>
</organism>
<evidence type="ECO:0000256" key="1">
    <source>
        <dbReference type="ARBA" id="ARBA00009673"/>
    </source>
</evidence>
<sequence length="144" mass="15825">MRAVIQKVLKSAVSVDSKVVGRIGHGYCVLLGIAADDTEGDARWIINKLLKVRLFRHWNDNIEQASGSILLISQFTLYGKLKGNKLDFHLAMKSEPAEVLYESVLSGLRASLPERVQAGVFGGMMVVSIENDGPVTIEIDSRSR</sequence>
<dbReference type="EMBL" id="MCFI01000003">
    <property type="protein sequence ID" value="ORY86418.1"/>
    <property type="molecule type" value="Genomic_DNA"/>
</dbReference>
<dbReference type="GO" id="GO:0106026">
    <property type="term" value="F:Gly-tRNA(Ala) deacylase activity"/>
    <property type="evidence" value="ECO:0007669"/>
    <property type="project" value="RHEA"/>
</dbReference>
<gene>
    <name evidence="7" type="ORF">BCR37DRAFT_343644</name>
</gene>
<dbReference type="Gene3D" id="3.50.80.10">
    <property type="entry name" value="D-tyrosyl-tRNA(Tyr) deacylase"/>
    <property type="match status" value="1"/>
</dbReference>
<dbReference type="OrthoDB" id="275783at2759"/>
<dbReference type="SUPFAM" id="SSF69500">
    <property type="entry name" value="DTD-like"/>
    <property type="match status" value="1"/>
</dbReference>
<comment type="catalytic activity">
    <reaction evidence="4">
        <text>glycyl-tRNA(Ala) + H2O = tRNA(Ala) + glycine + H(+)</text>
        <dbReference type="Rhea" id="RHEA:53744"/>
        <dbReference type="Rhea" id="RHEA-COMP:9657"/>
        <dbReference type="Rhea" id="RHEA-COMP:13640"/>
        <dbReference type="ChEBI" id="CHEBI:15377"/>
        <dbReference type="ChEBI" id="CHEBI:15378"/>
        <dbReference type="ChEBI" id="CHEBI:57305"/>
        <dbReference type="ChEBI" id="CHEBI:78442"/>
        <dbReference type="ChEBI" id="CHEBI:78522"/>
        <dbReference type="EC" id="3.1.1.96"/>
    </reaction>
</comment>
<dbReference type="GeneID" id="63784119"/>
<protein>
    <recommendedName>
        <fullName evidence="3 6">D-aminoacyl-tRNA deacylase</fullName>
        <ecNumber evidence="2 6">3.1.1.96</ecNumber>
    </recommendedName>
</protein>
<evidence type="ECO:0000256" key="6">
    <source>
        <dbReference type="RuleBase" id="RU003470"/>
    </source>
</evidence>
<comment type="caution">
    <text evidence="7">The sequence shown here is derived from an EMBL/GenBank/DDBJ whole genome shotgun (WGS) entry which is preliminary data.</text>
</comment>
<dbReference type="GO" id="GO:0005737">
    <property type="term" value="C:cytoplasm"/>
    <property type="evidence" value="ECO:0007669"/>
    <property type="project" value="UniProtKB-SubCell"/>
</dbReference>
<comment type="subcellular location">
    <subcellularLocation>
        <location evidence="6">Cytoplasm</location>
    </subcellularLocation>
</comment>
<dbReference type="EC" id="3.1.1.96" evidence="2 6"/>